<evidence type="ECO:0000313" key="2">
    <source>
        <dbReference type="EMBL" id="CDQ38119.1"/>
    </source>
</evidence>
<dbReference type="eggNOG" id="ENOG50337SY">
    <property type="taxonomic scope" value="Bacteria"/>
</dbReference>
<evidence type="ECO:0000256" key="1">
    <source>
        <dbReference type="SAM" id="Phobius"/>
    </source>
</evidence>
<reference evidence="2 3" key="1">
    <citation type="submission" date="2014-03" db="EMBL/GenBank/DDBJ databases">
        <authorList>
            <person name="Urmite Genomes U."/>
        </authorList>
    </citation>
    <scope>NUCLEOTIDE SEQUENCE [LARGE SCALE GENOMIC DNA]</scope>
    <source>
        <strain evidence="2 3">Vm-5</strain>
    </source>
</reference>
<protein>
    <recommendedName>
        <fullName evidence="4">YesK-like protein</fullName>
    </recommendedName>
</protein>
<dbReference type="AlphaFoldDB" id="A0A024Q6L8"/>
<feature type="transmembrane region" description="Helical" evidence="1">
    <location>
        <begin position="63"/>
        <end position="86"/>
    </location>
</feature>
<accession>A0A024Q6L8</accession>
<evidence type="ECO:0008006" key="4">
    <source>
        <dbReference type="Google" id="ProtNLM"/>
    </source>
</evidence>
<organism evidence="2 3">
    <name type="scientific">Virgibacillus massiliensis</name>
    <dbReference type="NCBI Taxonomy" id="1462526"/>
    <lineage>
        <taxon>Bacteria</taxon>
        <taxon>Bacillati</taxon>
        <taxon>Bacillota</taxon>
        <taxon>Bacilli</taxon>
        <taxon>Bacillales</taxon>
        <taxon>Bacillaceae</taxon>
        <taxon>Virgibacillus</taxon>
    </lineage>
</organism>
<keyword evidence="1" id="KW-0812">Transmembrane</keyword>
<feature type="transmembrane region" description="Helical" evidence="1">
    <location>
        <begin position="35"/>
        <end position="57"/>
    </location>
</feature>
<comment type="caution">
    <text evidence="2">The sequence shown here is derived from an EMBL/GenBank/DDBJ whole genome shotgun (WGS) entry which is preliminary data.</text>
</comment>
<name>A0A024Q6L8_9BACI</name>
<proteinExistence type="predicted"/>
<keyword evidence="3" id="KW-1185">Reference proteome</keyword>
<evidence type="ECO:0000313" key="3">
    <source>
        <dbReference type="Proteomes" id="UP000028875"/>
    </source>
</evidence>
<dbReference type="Proteomes" id="UP000028875">
    <property type="component" value="Unassembled WGS sequence"/>
</dbReference>
<feature type="transmembrane region" description="Helical" evidence="1">
    <location>
        <begin position="12"/>
        <end position="30"/>
    </location>
</feature>
<dbReference type="RefSeq" id="WP_021290007.1">
    <property type="nucleotide sequence ID" value="NZ_BNER01000001.1"/>
</dbReference>
<reference evidence="3" key="2">
    <citation type="submission" date="2014-05" db="EMBL/GenBank/DDBJ databases">
        <title>Draft genome sequence of Virgibacillus massiliensis Vm-5.</title>
        <authorList>
            <person name="Khelaifia S."/>
            <person name="Croce O."/>
            <person name="Lagier J.C."/>
            <person name="Raoult D."/>
        </authorList>
    </citation>
    <scope>NUCLEOTIDE SEQUENCE [LARGE SCALE GENOMIC DNA]</scope>
    <source>
        <strain evidence="3">Vm-5</strain>
    </source>
</reference>
<keyword evidence="1" id="KW-1133">Transmembrane helix</keyword>
<dbReference type="OrthoDB" id="2706948at2"/>
<gene>
    <name evidence="2" type="ORF">BN990_00386</name>
</gene>
<keyword evidence="1" id="KW-0472">Membrane</keyword>
<dbReference type="EMBL" id="CCDP010000001">
    <property type="protein sequence ID" value="CDQ38119.1"/>
    <property type="molecule type" value="Genomic_DNA"/>
</dbReference>
<sequence>MTRILLEGWTPFILTGLITASVIIILARLINRVTLYIITTLLSLAGFIIFIISIFAIGEWTGMGIGLFSIFTLIGVNLGLVFSFFIKKN</sequence>